<proteinExistence type="predicted"/>
<organism evidence="1">
    <name type="scientific">Anguilla anguilla</name>
    <name type="common">European freshwater eel</name>
    <name type="synonym">Muraena anguilla</name>
    <dbReference type="NCBI Taxonomy" id="7936"/>
    <lineage>
        <taxon>Eukaryota</taxon>
        <taxon>Metazoa</taxon>
        <taxon>Chordata</taxon>
        <taxon>Craniata</taxon>
        <taxon>Vertebrata</taxon>
        <taxon>Euteleostomi</taxon>
        <taxon>Actinopterygii</taxon>
        <taxon>Neopterygii</taxon>
        <taxon>Teleostei</taxon>
        <taxon>Anguilliformes</taxon>
        <taxon>Anguillidae</taxon>
        <taxon>Anguilla</taxon>
    </lineage>
</organism>
<accession>A0A0E9WCU9</accession>
<dbReference type="EMBL" id="GBXM01021289">
    <property type="protein sequence ID" value="JAH87288.1"/>
    <property type="molecule type" value="Transcribed_RNA"/>
</dbReference>
<dbReference type="AlphaFoldDB" id="A0A0E9WCU9"/>
<reference evidence="1" key="2">
    <citation type="journal article" date="2015" name="Fish Shellfish Immunol.">
        <title>Early steps in the European eel (Anguilla anguilla)-Vibrio vulnificus interaction in the gills: Role of the RtxA13 toxin.</title>
        <authorList>
            <person name="Callol A."/>
            <person name="Pajuelo D."/>
            <person name="Ebbesson L."/>
            <person name="Teles M."/>
            <person name="MacKenzie S."/>
            <person name="Amaro C."/>
        </authorList>
    </citation>
    <scope>NUCLEOTIDE SEQUENCE</scope>
</reference>
<name>A0A0E9WCU9_ANGAN</name>
<sequence>MKLKKLKKNGQKFQKNGQCQVIFQNPSLFHEFQMNYLQWLSVKQSNSIQLNLTILLKVMLTVQNKG</sequence>
<reference evidence="1" key="1">
    <citation type="submission" date="2014-11" db="EMBL/GenBank/DDBJ databases">
        <authorList>
            <person name="Amaro Gonzalez C."/>
        </authorList>
    </citation>
    <scope>NUCLEOTIDE SEQUENCE</scope>
</reference>
<protein>
    <submittedName>
        <fullName evidence="1">Uncharacterized protein</fullName>
    </submittedName>
</protein>
<evidence type="ECO:0000313" key="1">
    <source>
        <dbReference type="EMBL" id="JAH87288.1"/>
    </source>
</evidence>